<dbReference type="Proteomes" id="UP000005475">
    <property type="component" value="Unassembled WGS sequence"/>
</dbReference>
<protein>
    <submittedName>
        <fullName evidence="2">Uncharacterized protein</fullName>
    </submittedName>
</protein>
<reference evidence="2 3" key="1">
    <citation type="submission" date="2007-03" db="EMBL/GenBank/DDBJ databases">
        <authorList>
            <person name="Fulton L."/>
            <person name="Clifton S."/>
            <person name="Fulton B."/>
            <person name="Xu J."/>
            <person name="Minx P."/>
            <person name="Pepin K.H."/>
            <person name="Johnson M."/>
            <person name="Thiruvilangam P."/>
            <person name="Bhonagiri V."/>
            <person name="Nash W.E."/>
            <person name="Mardis E.R."/>
            <person name="Wilson R.K."/>
        </authorList>
    </citation>
    <scope>NUCLEOTIDE SEQUENCE [LARGE SCALE GENOMIC DNA]</scope>
    <source>
        <strain evidence="3">ATCC 8483 / DSM 1896 / JCM 5824 / BCRC 10623 / CCUG 4943 / NCTC 11153</strain>
    </source>
</reference>
<accession>A0AAN3A6T1</accession>
<dbReference type="AlphaFoldDB" id="A0AAN3A6T1"/>
<evidence type="ECO:0000256" key="1">
    <source>
        <dbReference type="SAM" id="MobiDB-lite"/>
    </source>
</evidence>
<feature type="region of interest" description="Disordered" evidence="1">
    <location>
        <begin position="1"/>
        <end position="34"/>
    </location>
</feature>
<organism evidence="2 3">
    <name type="scientific">Bacteroides ovatus (strain ATCC 8483 / DSM 1896 / JCM 5824 / BCRC 10623 / CCUG 4943 / NCTC 11153)</name>
    <dbReference type="NCBI Taxonomy" id="411476"/>
    <lineage>
        <taxon>Bacteria</taxon>
        <taxon>Pseudomonadati</taxon>
        <taxon>Bacteroidota</taxon>
        <taxon>Bacteroidia</taxon>
        <taxon>Bacteroidales</taxon>
        <taxon>Bacteroidaceae</taxon>
        <taxon>Bacteroides</taxon>
    </lineage>
</organism>
<gene>
    <name evidence="2" type="ORF">BACOVA_03486</name>
</gene>
<feature type="compositionally biased region" description="Basic and acidic residues" evidence="1">
    <location>
        <begin position="10"/>
        <end position="25"/>
    </location>
</feature>
<proteinExistence type="predicted"/>
<evidence type="ECO:0000313" key="2">
    <source>
        <dbReference type="EMBL" id="EDO10853.1"/>
    </source>
</evidence>
<dbReference type="EMBL" id="AAXF02000051">
    <property type="protein sequence ID" value="EDO10853.1"/>
    <property type="molecule type" value="Genomic_DNA"/>
</dbReference>
<reference evidence="3" key="2">
    <citation type="submission" date="2007-04" db="EMBL/GenBank/DDBJ databases">
        <title>Draft genome sequence of Bacteroides ovatus (ATCC 8483).</title>
        <authorList>
            <person name="Sudarsanam P."/>
            <person name="Ley R."/>
            <person name="Guruge J."/>
            <person name="Turnbaugh P.J."/>
            <person name="Mahowald M."/>
            <person name="Liep D."/>
            <person name="Gordon J."/>
        </authorList>
    </citation>
    <scope>NUCLEOTIDE SEQUENCE [LARGE SCALE GENOMIC DNA]</scope>
    <source>
        <strain evidence="3">ATCC 8483 / DSM 1896 / JCM 5824 / BCRC 10623 / CCUG 4943 / NCTC 11153</strain>
    </source>
</reference>
<sequence>MFLEVTGGEELYRVKKTEGERRMKEQSSPANADE</sequence>
<name>A0AAN3A6T1_BACO1</name>
<evidence type="ECO:0000313" key="3">
    <source>
        <dbReference type="Proteomes" id="UP000005475"/>
    </source>
</evidence>
<comment type="caution">
    <text evidence="2">The sequence shown here is derived from an EMBL/GenBank/DDBJ whole genome shotgun (WGS) entry which is preliminary data.</text>
</comment>